<keyword evidence="4" id="KW-0963">Cytoplasm</keyword>
<dbReference type="SMART" id="SM01194">
    <property type="entry name" value="eRF1_1"/>
    <property type="match status" value="1"/>
</dbReference>
<keyword evidence="5" id="KW-0479">Metal-binding</keyword>
<dbReference type="AlphaFoldDB" id="C1N1F0"/>
<dbReference type="OMA" id="DDLWHLK"/>
<evidence type="ECO:0000256" key="1">
    <source>
        <dbReference type="ARBA" id="ARBA00001968"/>
    </source>
</evidence>
<dbReference type="OrthoDB" id="10249111at2759"/>
<dbReference type="InterPro" id="IPR005140">
    <property type="entry name" value="eRF1_Pelota-like_N"/>
</dbReference>
<dbReference type="SUPFAM" id="SSF53137">
    <property type="entry name" value="Translational machinery components"/>
    <property type="match status" value="1"/>
</dbReference>
<protein>
    <submittedName>
        <fullName evidence="7">Predicted protein</fullName>
    </submittedName>
</protein>
<dbReference type="PANTHER" id="PTHR10853">
    <property type="entry name" value="PELOTA"/>
    <property type="match status" value="1"/>
</dbReference>
<dbReference type="GO" id="GO:0032790">
    <property type="term" value="P:ribosome disassembly"/>
    <property type="evidence" value="ECO:0007669"/>
    <property type="project" value="TreeGrafter"/>
</dbReference>
<evidence type="ECO:0000313" key="8">
    <source>
        <dbReference type="Proteomes" id="UP000001876"/>
    </source>
</evidence>
<evidence type="ECO:0000259" key="6">
    <source>
        <dbReference type="SMART" id="SM01194"/>
    </source>
</evidence>
<dbReference type="eggNOG" id="KOG2869">
    <property type="taxonomic scope" value="Eukaryota"/>
</dbReference>
<dbReference type="Pfam" id="PF26356">
    <property type="entry name" value="Pelota_N"/>
    <property type="match status" value="1"/>
</dbReference>
<dbReference type="Gene3D" id="2.30.30.870">
    <property type="entry name" value="Pelota, domain A"/>
    <property type="match status" value="1"/>
</dbReference>
<organism evidence="8">
    <name type="scientific">Micromonas pusilla (strain CCMP1545)</name>
    <name type="common">Picoplanktonic green alga</name>
    <dbReference type="NCBI Taxonomy" id="564608"/>
    <lineage>
        <taxon>Eukaryota</taxon>
        <taxon>Viridiplantae</taxon>
        <taxon>Chlorophyta</taxon>
        <taxon>Mamiellophyceae</taxon>
        <taxon>Mamiellales</taxon>
        <taxon>Mamiellaceae</taxon>
        <taxon>Micromonas</taxon>
    </lineage>
</organism>
<accession>C1N1F0</accession>
<dbReference type="STRING" id="564608.C1N1F0"/>
<dbReference type="SUPFAM" id="SSF55315">
    <property type="entry name" value="L30e-like"/>
    <property type="match status" value="1"/>
</dbReference>
<dbReference type="Gene3D" id="3.30.420.60">
    <property type="entry name" value="eRF1 domain 2"/>
    <property type="match status" value="1"/>
</dbReference>
<dbReference type="EMBL" id="GG663744">
    <property type="protein sequence ID" value="EEH54435.1"/>
    <property type="molecule type" value="Genomic_DNA"/>
</dbReference>
<dbReference type="GO" id="GO:0071025">
    <property type="term" value="P:RNA surveillance"/>
    <property type="evidence" value="ECO:0007669"/>
    <property type="project" value="InterPro"/>
</dbReference>
<dbReference type="GeneID" id="9687244"/>
<gene>
    <name evidence="7" type="ORF">MICPUCDRAFT_35413</name>
</gene>
<dbReference type="RefSeq" id="XP_003061805.1">
    <property type="nucleotide sequence ID" value="XM_003061759.1"/>
</dbReference>
<dbReference type="InterPro" id="IPR058547">
    <property type="entry name" value="Pelota_N"/>
</dbReference>
<dbReference type="GO" id="GO:0046872">
    <property type="term" value="F:metal ion binding"/>
    <property type="evidence" value="ECO:0007669"/>
    <property type="project" value="UniProtKB-KW"/>
</dbReference>
<name>C1N1F0_MICPC</name>
<dbReference type="InterPro" id="IPR005141">
    <property type="entry name" value="eRF1_2"/>
</dbReference>
<dbReference type="InterPro" id="IPR038069">
    <property type="entry name" value="Pelota/DOM34_N"/>
</dbReference>
<dbReference type="FunFam" id="2.30.30.870:FF:000001">
    <property type="entry name" value="Protein pelota homolog"/>
    <property type="match status" value="1"/>
</dbReference>
<feature type="domain" description="eRF1/Pelota-like N-terminal" evidence="6">
    <location>
        <begin position="1"/>
        <end position="133"/>
    </location>
</feature>
<dbReference type="InterPro" id="IPR005142">
    <property type="entry name" value="eRF1_3"/>
</dbReference>
<dbReference type="GO" id="GO:0070651">
    <property type="term" value="P:nonfunctional rRNA decay"/>
    <property type="evidence" value="ECO:0007669"/>
    <property type="project" value="TreeGrafter"/>
</dbReference>
<evidence type="ECO:0000313" key="7">
    <source>
        <dbReference type="EMBL" id="EEH54435.1"/>
    </source>
</evidence>
<evidence type="ECO:0000256" key="5">
    <source>
        <dbReference type="ARBA" id="ARBA00022723"/>
    </source>
</evidence>
<dbReference type="Pfam" id="PF03465">
    <property type="entry name" value="eRF1_3"/>
    <property type="match status" value="1"/>
</dbReference>
<dbReference type="SUPFAM" id="SSF159065">
    <property type="entry name" value="Dom34/Pelota N-terminal domain-like"/>
    <property type="match status" value="1"/>
</dbReference>
<proteinExistence type="inferred from homology"/>
<reference evidence="7 8" key="1">
    <citation type="journal article" date="2009" name="Science">
        <title>Green evolution and dynamic adaptations revealed by genomes of the marine picoeukaryotes Micromonas.</title>
        <authorList>
            <person name="Worden A.Z."/>
            <person name="Lee J.H."/>
            <person name="Mock T."/>
            <person name="Rouze P."/>
            <person name="Simmons M.P."/>
            <person name="Aerts A.L."/>
            <person name="Allen A.E."/>
            <person name="Cuvelier M.L."/>
            <person name="Derelle E."/>
            <person name="Everett M.V."/>
            <person name="Foulon E."/>
            <person name="Grimwood J."/>
            <person name="Gundlach H."/>
            <person name="Henrissat B."/>
            <person name="Napoli C."/>
            <person name="McDonald S.M."/>
            <person name="Parker M.S."/>
            <person name="Rombauts S."/>
            <person name="Salamov A."/>
            <person name="Von Dassow P."/>
            <person name="Badger J.H."/>
            <person name="Coutinho P.M."/>
            <person name="Demir E."/>
            <person name="Dubchak I."/>
            <person name="Gentemann C."/>
            <person name="Eikrem W."/>
            <person name="Gready J.E."/>
            <person name="John U."/>
            <person name="Lanier W."/>
            <person name="Lindquist E.A."/>
            <person name="Lucas S."/>
            <person name="Mayer K.F."/>
            <person name="Moreau H."/>
            <person name="Not F."/>
            <person name="Otillar R."/>
            <person name="Panaud O."/>
            <person name="Pangilinan J."/>
            <person name="Paulsen I."/>
            <person name="Piegu B."/>
            <person name="Poliakov A."/>
            <person name="Robbens S."/>
            <person name="Schmutz J."/>
            <person name="Toulza E."/>
            <person name="Wyss T."/>
            <person name="Zelensky A."/>
            <person name="Zhou K."/>
            <person name="Armbrust E.V."/>
            <person name="Bhattacharya D."/>
            <person name="Goodenough U.W."/>
            <person name="Van de Peer Y."/>
            <person name="Grigoriev I.V."/>
        </authorList>
    </citation>
    <scope>NUCLEOTIDE SEQUENCE [LARGE SCALE GENOMIC DNA]</scope>
    <source>
        <strain evidence="7 8">CCMP1545</strain>
    </source>
</reference>
<dbReference type="KEGG" id="mpp:MICPUCDRAFT_35413"/>
<dbReference type="GO" id="GO:0070481">
    <property type="term" value="P:nuclear-transcribed mRNA catabolic process, non-stop decay"/>
    <property type="evidence" value="ECO:0007669"/>
    <property type="project" value="InterPro"/>
</dbReference>
<dbReference type="GO" id="GO:0005737">
    <property type="term" value="C:cytoplasm"/>
    <property type="evidence" value="ECO:0007669"/>
    <property type="project" value="UniProtKB-SubCell"/>
</dbReference>
<dbReference type="GO" id="GO:0070966">
    <property type="term" value="P:nuclear-transcribed mRNA catabolic process, no-go decay"/>
    <property type="evidence" value="ECO:0007669"/>
    <property type="project" value="InterPro"/>
</dbReference>
<sequence length="405" mass="43383">MKLLEESFSSKGGAGHLRVIPETGEDVWQIFNLVRAGDHVTASTFRKVTREASGGLGAAESERVRVKLRVLVELVEYDGDGEAIRVKGRNTTESPHVKLGAYHTLDLDVNRTIKVEKEAWDVVDVARLREAADPAASADVAVLLVTEGLANLQLVGGATTTHRAKIEKSMPRKRGLASMGYEKALETFHKNVLAAVLRHVDFAKIKCLVVAGPGFEKETFARYVDAECSRLATNAGGGGGGAGGRGDDGAALRALAENKSRLLLVHASTAFKGAVREVLEDPSVMARVKDTKAATEVRALNDFFETLASAPERAFYGPAHVFAAHEMCAIDKLLITDALLRDANAAARRRWVTLVEEVNGGGGTALIFSSQHESGRQLGELTGVAATLRFPLPDLADAELPPVEF</sequence>
<comment type="subcellular location">
    <subcellularLocation>
        <location evidence="2">Cytoplasm</location>
    </subcellularLocation>
</comment>
<dbReference type="Proteomes" id="UP000001876">
    <property type="component" value="Unassembled WGS sequence"/>
</dbReference>
<comment type="cofactor">
    <cofactor evidence="1">
        <name>a divalent metal cation</name>
        <dbReference type="ChEBI" id="CHEBI:60240"/>
    </cofactor>
</comment>
<evidence type="ECO:0000256" key="3">
    <source>
        <dbReference type="ARBA" id="ARBA00009504"/>
    </source>
</evidence>
<evidence type="ECO:0000256" key="2">
    <source>
        <dbReference type="ARBA" id="ARBA00004496"/>
    </source>
</evidence>
<dbReference type="InterPro" id="IPR004405">
    <property type="entry name" value="TF_pelota"/>
</dbReference>
<dbReference type="PANTHER" id="PTHR10853:SF0">
    <property type="entry name" value="PROTEIN PELOTA HOMOLOG"/>
    <property type="match status" value="1"/>
</dbReference>
<keyword evidence="8" id="KW-1185">Reference proteome</keyword>
<comment type="similarity">
    <text evidence="3">Belongs to the eukaryotic release factor 1 family. Pelota subfamily.</text>
</comment>
<dbReference type="Pfam" id="PF03464">
    <property type="entry name" value="eRF1_2"/>
    <property type="match status" value="1"/>
</dbReference>
<dbReference type="FunFam" id="3.30.1330.30:FF:000008">
    <property type="entry name" value="Protein pelota homolog"/>
    <property type="match status" value="1"/>
</dbReference>
<dbReference type="InterPro" id="IPR042226">
    <property type="entry name" value="eFR1_2_sf"/>
</dbReference>
<dbReference type="Gene3D" id="3.30.1330.30">
    <property type="match status" value="1"/>
</dbReference>
<dbReference type="InterPro" id="IPR029064">
    <property type="entry name" value="Ribosomal_eL30-like_sf"/>
</dbReference>
<evidence type="ECO:0000256" key="4">
    <source>
        <dbReference type="ARBA" id="ARBA00022490"/>
    </source>
</evidence>